<sequence length="67" mass="7400">MEVAAAKALYDAFELDFSEAKTTVTAKSAKTATIEFVLLEEEGDTYTMELDSDGWKVAEEVQTESDE</sequence>
<name>A0ABU1UN39_9ACTN</name>
<evidence type="ECO:0008006" key="3">
    <source>
        <dbReference type="Google" id="ProtNLM"/>
    </source>
</evidence>
<protein>
    <recommendedName>
        <fullName evidence="3">PepSY domain-containing protein</fullName>
    </recommendedName>
</protein>
<comment type="caution">
    <text evidence="1">The sequence shown here is derived from an EMBL/GenBank/DDBJ whole genome shotgun (WGS) entry which is preliminary data.</text>
</comment>
<gene>
    <name evidence="1" type="ORF">J2X11_001435</name>
</gene>
<accession>A0ABU1UN39</accession>
<organism evidence="1 2">
    <name type="scientific">Aeromicrobium panaciterrae</name>
    <dbReference type="NCBI Taxonomy" id="363861"/>
    <lineage>
        <taxon>Bacteria</taxon>
        <taxon>Bacillati</taxon>
        <taxon>Actinomycetota</taxon>
        <taxon>Actinomycetes</taxon>
        <taxon>Propionibacteriales</taxon>
        <taxon>Nocardioidaceae</taxon>
        <taxon>Aeromicrobium</taxon>
    </lineage>
</organism>
<dbReference type="Proteomes" id="UP001257739">
    <property type="component" value="Unassembled WGS sequence"/>
</dbReference>
<keyword evidence="2" id="KW-1185">Reference proteome</keyword>
<dbReference type="RefSeq" id="WP_309968727.1">
    <property type="nucleotide sequence ID" value="NZ_JAVDWH010000001.1"/>
</dbReference>
<reference evidence="1 2" key="1">
    <citation type="submission" date="2023-07" db="EMBL/GenBank/DDBJ databases">
        <title>Sorghum-associated microbial communities from plants grown in Nebraska, USA.</title>
        <authorList>
            <person name="Schachtman D."/>
        </authorList>
    </citation>
    <scope>NUCLEOTIDE SEQUENCE [LARGE SCALE GENOMIC DNA]</scope>
    <source>
        <strain evidence="1 2">BE248</strain>
    </source>
</reference>
<dbReference type="EMBL" id="JAVDWH010000001">
    <property type="protein sequence ID" value="MDR7086596.1"/>
    <property type="molecule type" value="Genomic_DNA"/>
</dbReference>
<proteinExistence type="predicted"/>
<evidence type="ECO:0000313" key="1">
    <source>
        <dbReference type="EMBL" id="MDR7086596.1"/>
    </source>
</evidence>
<evidence type="ECO:0000313" key="2">
    <source>
        <dbReference type="Proteomes" id="UP001257739"/>
    </source>
</evidence>